<evidence type="ECO:0000313" key="2">
    <source>
        <dbReference type="EMBL" id="NRQ41654.1"/>
    </source>
</evidence>
<sequence length="233" mass="25988">MIEIGSTDFLLKVPSLPEDEFELYSSKLFDQWEASLEKYLSLTDYAISLEIEEGSISGRAKIAAVAGAIYMGVANYGGFISGLQIIRSQISYVNNILVETAKQPFNCSRKNVTLRNRGGALSRLQSLFHKVQNGTLTAAEATQLAMEIFGEKAGNIPGLVEDLRREFEKAPKHPEQLSLIEGDNDGCEADIEPSTEKLPRKRDPQPVPVSQQFRIEIWRESKQGIKRVKVTKK</sequence>
<dbReference type="EMBL" id="JABSOD010000003">
    <property type="protein sequence ID" value="NRQ41654.1"/>
    <property type="molecule type" value="Genomic_DNA"/>
</dbReference>
<dbReference type="RefSeq" id="WP_173499906.1">
    <property type="nucleotide sequence ID" value="NZ_JABSOD010000003.1"/>
</dbReference>
<reference evidence="2 3" key="1">
    <citation type="submission" date="2020-06" db="EMBL/GenBank/DDBJ databases">
        <title>Rheinheimera sp. nov., a marine bacterium isolated from coastal.</title>
        <authorList>
            <person name="Yu Q."/>
            <person name="Qi Y."/>
            <person name="Pu J."/>
        </authorList>
    </citation>
    <scope>NUCLEOTIDE SEQUENCE [LARGE SCALE GENOMIC DNA]</scope>
    <source>
        <strain evidence="2 3">YQF-2</strain>
    </source>
</reference>
<feature type="compositionally biased region" description="Basic and acidic residues" evidence="1">
    <location>
        <begin position="194"/>
        <end position="204"/>
    </location>
</feature>
<organism evidence="2 3">
    <name type="scientific">Rheinheimera lutimaris</name>
    <dbReference type="NCBI Taxonomy" id="2740584"/>
    <lineage>
        <taxon>Bacteria</taxon>
        <taxon>Pseudomonadati</taxon>
        <taxon>Pseudomonadota</taxon>
        <taxon>Gammaproteobacteria</taxon>
        <taxon>Chromatiales</taxon>
        <taxon>Chromatiaceae</taxon>
        <taxon>Rheinheimera</taxon>
    </lineage>
</organism>
<name>A0A7Y5EGS2_9GAMM</name>
<gene>
    <name evidence="2" type="ORF">HRH59_03600</name>
</gene>
<dbReference type="Proteomes" id="UP000523161">
    <property type="component" value="Unassembled WGS sequence"/>
</dbReference>
<evidence type="ECO:0000256" key="1">
    <source>
        <dbReference type="SAM" id="MobiDB-lite"/>
    </source>
</evidence>
<dbReference type="AlphaFoldDB" id="A0A7Y5EGS2"/>
<feature type="compositionally biased region" description="Acidic residues" evidence="1">
    <location>
        <begin position="182"/>
        <end position="193"/>
    </location>
</feature>
<comment type="caution">
    <text evidence="2">The sequence shown here is derived from an EMBL/GenBank/DDBJ whole genome shotgun (WGS) entry which is preliminary data.</text>
</comment>
<keyword evidence="3" id="KW-1185">Reference proteome</keyword>
<proteinExistence type="predicted"/>
<accession>A0A7Y5EGS2</accession>
<evidence type="ECO:0000313" key="3">
    <source>
        <dbReference type="Proteomes" id="UP000523161"/>
    </source>
</evidence>
<feature type="region of interest" description="Disordered" evidence="1">
    <location>
        <begin position="171"/>
        <end position="209"/>
    </location>
</feature>
<protein>
    <submittedName>
        <fullName evidence="2">Uncharacterized protein</fullName>
    </submittedName>
</protein>